<keyword evidence="2" id="KW-1003">Cell membrane</keyword>
<proteinExistence type="predicted"/>
<dbReference type="EMBL" id="DSQF01000017">
    <property type="protein sequence ID" value="HGZ43392.1"/>
    <property type="molecule type" value="Genomic_DNA"/>
</dbReference>
<feature type="region of interest" description="Disordered" evidence="8">
    <location>
        <begin position="557"/>
        <end position="585"/>
    </location>
</feature>
<feature type="compositionally biased region" description="Low complexity" evidence="8">
    <location>
        <begin position="562"/>
        <end position="585"/>
    </location>
</feature>
<dbReference type="AlphaFoldDB" id="A0A832IAB3"/>
<keyword evidence="6 9" id="KW-1133">Transmembrane helix</keyword>
<dbReference type="GO" id="GO:0016763">
    <property type="term" value="F:pentosyltransferase activity"/>
    <property type="evidence" value="ECO:0007669"/>
    <property type="project" value="TreeGrafter"/>
</dbReference>
<comment type="subcellular location">
    <subcellularLocation>
        <location evidence="1">Cell membrane</location>
        <topology evidence="1">Multi-pass membrane protein</topology>
    </subcellularLocation>
</comment>
<feature type="transmembrane region" description="Helical" evidence="9">
    <location>
        <begin position="187"/>
        <end position="204"/>
    </location>
</feature>
<feature type="transmembrane region" description="Helical" evidence="9">
    <location>
        <begin position="420"/>
        <end position="439"/>
    </location>
</feature>
<evidence type="ECO:0000313" key="11">
    <source>
        <dbReference type="EMBL" id="HGZ43392.1"/>
    </source>
</evidence>
<evidence type="ECO:0000256" key="8">
    <source>
        <dbReference type="SAM" id="MobiDB-lite"/>
    </source>
</evidence>
<dbReference type="InterPro" id="IPR038731">
    <property type="entry name" value="RgtA/B/C-like"/>
</dbReference>
<feature type="domain" description="Glycosyltransferase RgtA/B/C/D-like" evidence="10">
    <location>
        <begin position="114"/>
        <end position="269"/>
    </location>
</feature>
<keyword evidence="7 9" id="KW-0472">Membrane</keyword>
<keyword evidence="3" id="KW-0328">Glycosyltransferase</keyword>
<evidence type="ECO:0000256" key="5">
    <source>
        <dbReference type="ARBA" id="ARBA00022692"/>
    </source>
</evidence>
<gene>
    <name evidence="11" type="ORF">ENR23_08210</name>
</gene>
<keyword evidence="5 9" id="KW-0812">Transmembrane</keyword>
<feature type="transmembrane region" description="Helical" evidence="9">
    <location>
        <begin position="395"/>
        <end position="414"/>
    </location>
</feature>
<evidence type="ECO:0000256" key="4">
    <source>
        <dbReference type="ARBA" id="ARBA00022679"/>
    </source>
</evidence>
<evidence type="ECO:0000256" key="9">
    <source>
        <dbReference type="SAM" id="Phobius"/>
    </source>
</evidence>
<feature type="transmembrane region" description="Helical" evidence="9">
    <location>
        <begin position="216"/>
        <end position="240"/>
    </location>
</feature>
<dbReference type="InterPro" id="IPR050297">
    <property type="entry name" value="LipidA_mod_glycosyltrf_83"/>
</dbReference>
<evidence type="ECO:0000256" key="3">
    <source>
        <dbReference type="ARBA" id="ARBA00022676"/>
    </source>
</evidence>
<reference evidence="11" key="1">
    <citation type="journal article" date="2020" name="mSystems">
        <title>Genome- and Community-Level Interaction Insights into Carbon Utilization and Element Cycling Functions of Hydrothermarchaeota in Hydrothermal Sediment.</title>
        <authorList>
            <person name="Zhou Z."/>
            <person name="Liu Y."/>
            <person name="Xu W."/>
            <person name="Pan J."/>
            <person name="Luo Z.H."/>
            <person name="Li M."/>
        </authorList>
    </citation>
    <scope>NUCLEOTIDE SEQUENCE [LARGE SCALE GENOMIC DNA]</scope>
    <source>
        <strain evidence="11">SpSt-381</strain>
    </source>
</reference>
<evidence type="ECO:0000256" key="2">
    <source>
        <dbReference type="ARBA" id="ARBA00022475"/>
    </source>
</evidence>
<feature type="region of interest" description="Disordered" evidence="8">
    <location>
        <begin position="1"/>
        <end position="21"/>
    </location>
</feature>
<evidence type="ECO:0000256" key="6">
    <source>
        <dbReference type="ARBA" id="ARBA00022989"/>
    </source>
</evidence>
<name>A0A832IAB3_UNCEI</name>
<organism evidence="11">
    <name type="scientific">Eiseniibacteriota bacterium</name>
    <dbReference type="NCBI Taxonomy" id="2212470"/>
    <lineage>
        <taxon>Bacteria</taxon>
        <taxon>Candidatus Eiseniibacteriota</taxon>
    </lineage>
</organism>
<evidence type="ECO:0000256" key="7">
    <source>
        <dbReference type="ARBA" id="ARBA00023136"/>
    </source>
</evidence>
<feature type="transmembrane region" description="Helical" evidence="9">
    <location>
        <begin position="164"/>
        <end position="180"/>
    </location>
</feature>
<evidence type="ECO:0000256" key="1">
    <source>
        <dbReference type="ARBA" id="ARBA00004651"/>
    </source>
</evidence>
<protein>
    <recommendedName>
        <fullName evidence="10">Glycosyltransferase RgtA/B/C/D-like domain-containing protein</fullName>
    </recommendedName>
</protein>
<comment type="caution">
    <text evidence="11">The sequence shown here is derived from an EMBL/GenBank/DDBJ whole genome shotgun (WGS) entry which is preliminary data.</text>
</comment>
<sequence length="585" mass="61652">MDAARPRVHPPPLVLARSQDPAAHAARRALQGGRLLSGEATSLATRVRPDTEPPHPAPSAPSLAGPLAAATAVALALRLFRLGHQSLWIDEVFTLYTAAVGQDVPLSHWLEVIHGPLFSLVLHAWCGVAGTSEWALRLPSAVFSAAFVPVLGLVAARWLGRDAAVPAAWLAAGSPFLVWYGQEARNYSLMLLATGVAALAALALRERLTAARAAAWLAGCAAGVLSNFSFVFLAPLHALWFLGAPGRRARRLALLGAAAAAIALTALPWAPQAARTWDWSRLVPARAAPAGEAPLRGATTFHPAAVPFAAHAFLVGYAYGPSLRELRRDASWRTLAPYAPALALEAAVFGALGAAGIAALARRRRLVQAALWIAVPALAVSYLAAQNFKVFHPRYLAVAAPGVLLVLAAGFAALRGPARAALAAGVVVVWAWALAQHYADPRYAKEDYRGVAALLRARGAEGETVVVAGAEDGLIHYYRGPLTVNVVWLGHAADPARMDAELDERVAGSRAAWVVVSRSEDLDPADRFARRLDERWPDAERLRWPGVRVWRLALDGGGAPGAGMAPPRTTDEASAAAAADSTGDE</sequence>
<dbReference type="PANTHER" id="PTHR33908:SF3">
    <property type="entry name" value="UNDECAPRENYL PHOSPHATE-ALPHA-4-AMINO-4-DEOXY-L-ARABINOSE ARABINOSYL TRANSFERASE"/>
    <property type="match status" value="1"/>
</dbReference>
<evidence type="ECO:0000259" key="10">
    <source>
        <dbReference type="Pfam" id="PF13231"/>
    </source>
</evidence>
<keyword evidence="4" id="KW-0808">Transferase</keyword>
<dbReference type="Pfam" id="PF13231">
    <property type="entry name" value="PMT_2"/>
    <property type="match status" value="1"/>
</dbReference>
<feature type="transmembrane region" description="Helical" evidence="9">
    <location>
        <begin position="141"/>
        <end position="158"/>
    </location>
</feature>
<accession>A0A832IAB3</accession>
<dbReference type="GO" id="GO:0009103">
    <property type="term" value="P:lipopolysaccharide biosynthetic process"/>
    <property type="evidence" value="ECO:0007669"/>
    <property type="project" value="UniProtKB-ARBA"/>
</dbReference>
<feature type="transmembrane region" description="Helical" evidence="9">
    <location>
        <begin position="252"/>
        <end position="270"/>
    </location>
</feature>
<dbReference type="GO" id="GO:0010041">
    <property type="term" value="P:response to iron(III) ion"/>
    <property type="evidence" value="ECO:0007669"/>
    <property type="project" value="TreeGrafter"/>
</dbReference>
<feature type="transmembrane region" description="Helical" evidence="9">
    <location>
        <begin position="341"/>
        <end position="360"/>
    </location>
</feature>
<dbReference type="PANTHER" id="PTHR33908">
    <property type="entry name" value="MANNOSYLTRANSFERASE YKCB-RELATED"/>
    <property type="match status" value="1"/>
</dbReference>
<feature type="transmembrane region" description="Helical" evidence="9">
    <location>
        <begin position="366"/>
        <end position="383"/>
    </location>
</feature>
<dbReference type="GO" id="GO:0005886">
    <property type="term" value="C:plasma membrane"/>
    <property type="evidence" value="ECO:0007669"/>
    <property type="project" value="UniProtKB-SubCell"/>
</dbReference>